<dbReference type="SUPFAM" id="SSF103657">
    <property type="entry name" value="BAR/IMD domain-like"/>
    <property type="match status" value="1"/>
</dbReference>
<proteinExistence type="predicted"/>
<dbReference type="InterPro" id="IPR047234">
    <property type="entry name" value="GRAF_fam"/>
</dbReference>
<feature type="non-terminal residue" evidence="2">
    <location>
        <position position="1"/>
    </location>
</feature>
<reference evidence="2 3" key="1">
    <citation type="journal article" date="2007" name="Nature">
        <title>Evolution of genes and genomes on the Drosophila phylogeny.</title>
        <authorList>
            <consortium name="Drosophila 12 Genomes Consortium"/>
            <person name="Clark A.G."/>
            <person name="Eisen M.B."/>
            <person name="Smith D.R."/>
            <person name="Bergman C.M."/>
            <person name="Oliver B."/>
            <person name="Markow T.A."/>
            <person name="Kaufman T.C."/>
            <person name="Kellis M."/>
            <person name="Gelbart W."/>
            <person name="Iyer V.N."/>
            <person name="Pollard D.A."/>
            <person name="Sackton T.B."/>
            <person name="Larracuente A.M."/>
            <person name="Singh N.D."/>
            <person name="Abad J.P."/>
            <person name="Abt D.N."/>
            <person name="Adryan B."/>
            <person name="Aguade M."/>
            <person name="Akashi H."/>
            <person name="Anderson W.W."/>
            <person name="Aquadro C.F."/>
            <person name="Ardell D.H."/>
            <person name="Arguello R."/>
            <person name="Artieri C.G."/>
            <person name="Barbash D.A."/>
            <person name="Barker D."/>
            <person name="Barsanti P."/>
            <person name="Batterham P."/>
            <person name="Batzoglou S."/>
            <person name="Begun D."/>
            <person name="Bhutkar A."/>
            <person name="Blanco E."/>
            <person name="Bosak S.A."/>
            <person name="Bradley R.K."/>
            <person name="Brand A.D."/>
            <person name="Brent M.R."/>
            <person name="Brooks A.N."/>
            <person name="Brown R.H."/>
            <person name="Butlin R.K."/>
            <person name="Caggese C."/>
            <person name="Calvi B.R."/>
            <person name="Bernardo de Carvalho A."/>
            <person name="Caspi A."/>
            <person name="Castrezana S."/>
            <person name="Celniker S.E."/>
            <person name="Chang J.L."/>
            <person name="Chapple C."/>
            <person name="Chatterji S."/>
            <person name="Chinwalla A."/>
            <person name="Civetta A."/>
            <person name="Clifton S.W."/>
            <person name="Comeron J.M."/>
            <person name="Costello J.C."/>
            <person name="Coyne J.A."/>
            <person name="Daub J."/>
            <person name="David R.G."/>
            <person name="Delcher A.L."/>
            <person name="Delehaunty K."/>
            <person name="Do C.B."/>
            <person name="Ebling H."/>
            <person name="Edwards K."/>
            <person name="Eickbush T."/>
            <person name="Evans J.D."/>
            <person name="Filipski A."/>
            <person name="Findeiss S."/>
            <person name="Freyhult E."/>
            <person name="Fulton L."/>
            <person name="Fulton R."/>
            <person name="Garcia A.C."/>
            <person name="Gardiner A."/>
            <person name="Garfield D.A."/>
            <person name="Garvin B.E."/>
            <person name="Gibson G."/>
            <person name="Gilbert D."/>
            <person name="Gnerre S."/>
            <person name="Godfrey J."/>
            <person name="Good R."/>
            <person name="Gotea V."/>
            <person name="Gravely B."/>
            <person name="Greenberg A.J."/>
            <person name="Griffiths-Jones S."/>
            <person name="Gross S."/>
            <person name="Guigo R."/>
            <person name="Gustafson E.A."/>
            <person name="Haerty W."/>
            <person name="Hahn M.W."/>
            <person name="Halligan D.L."/>
            <person name="Halpern A.L."/>
            <person name="Halter G.M."/>
            <person name="Han M.V."/>
            <person name="Heger A."/>
            <person name="Hillier L."/>
            <person name="Hinrichs A.S."/>
            <person name="Holmes I."/>
            <person name="Hoskins R.A."/>
            <person name="Hubisz M.J."/>
            <person name="Hultmark D."/>
            <person name="Huntley M.A."/>
            <person name="Jaffe D.B."/>
            <person name="Jagadeeshan S."/>
            <person name="Jeck W.R."/>
            <person name="Johnson J."/>
            <person name="Jones C.D."/>
            <person name="Jordan W.C."/>
            <person name="Karpen G.H."/>
            <person name="Kataoka E."/>
            <person name="Keightley P.D."/>
            <person name="Kheradpour P."/>
            <person name="Kirkness E.F."/>
            <person name="Koerich L.B."/>
            <person name="Kristiansen K."/>
            <person name="Kudrna D."/>
            <person name="Kulathinal R.J."/>
            <person name="Kumar S."/>
            <person name="Kwok R."/>
            <person name="Lander E."/>
            <person name="Langley C.H."/>
            <person name="Lapoint R."/>
            <person name="Lazzaro B.P."/>
            <person name="Lee S.J."/>
            <person name="Levesque L."/>
            <person name="Li R."/>
            <person name="Lin C.F."/>
            <person name="Lin M.F."/>
            <person name="Lindblad-Toh K."/>
            <person name="Llopart A."/>
            <person name="Long M."/>
            <person name="Low L."/>
            <person name="Lozovsky E."/>
            <person name="Lu J."/>
            <person name="Luo M."/>
            <person name="Machado C.A."/>
            <person name="Makalowski W."/>
            <person name="Marzo M."/>
            <person name="Matsuda M."/>
            <person name="Matzkin L."/>
            <person name="McAllister B."/>
            <person name="McBride C.S."/>
            <person name="McKernan B."/>
            <person name="McKernan K."/>
            <person name="Mendez-Lago M."/>
            <person name="Minx P."/>
            <person name="Mollenhauer M.U."/>
            <person name="Montooth K."/>
            <person name="Mount S.M."/>
            <person name="Mu X."/>
            <person name="Myers E."/>
            <person name="Negre B."/>
            <person name="Newfeld S."/>
            <person name="Nielsen R."/>
            <person name="Noor M.A."/>
            <person name="O'Grady P."/>
            <person name="Pachter L."/>
            <person name="Papaceit M."/>
            <person name="Parisi M.J."/>
            <person name="Parisi M."/>
            <person name="Parts L."/>
            <person name="Pedersen J.S."/>
            <person name="Pesole G."/>
            <person name="Phillippy A.M."/>
            <person name="Ponting C.P."/>
            <person name="Pop M."/>
            <person name="Porcelli D."/>
            <person name="Powell J.R."/>
            <person name="Prohaska S."/>
            <person name="Pruitt K."/>
            <person name="Puig M."/>
            <person name="Quesneville H."/>
            <person name="Ram K.R."/>
            <person name="Rand D."/>
            <person name="Rasmussen M.D."/>
            <person name="Reed L.K."/>
            <person name="Reenan R."/>
            <person name="Reily A."/>
            <person name="Remington K.A."/>
            <person name="Rieger T.T."/>
            <person name="Ritchie M.G."/>
            <person name="Robin C."/>
            <person name="Rogers Y.H."/>
            <person name="Rohde C."/>
            <person name="Rozas J."/>
            <person name="Rubenfield M.J."/>
            <person name="Ruiz A."/>
            <person name="Russo S."/>
            <person name="Salzberg S.L."/>
            <person name="Sanchez-Gracia A."/>
            <person name="Saranga D.J."/>
            <person name="Sato H."/>
            <person name="Schaeffer S.W."/>
            <person name="Schatz M.C."/>
            <person name="Schlenke T."/>
            <person name="Schwartz R."/>
            <person name="Segarra C."/>
            <person name="Singh R.S."/>
            <person name="Sirot L."/>
            <person name="Sirota M."/>
            <person name="Sisneros N.B."/>
            <person name="Smith C.D."/>
            <person name="Smith T.F."/>
            <person name="Spieth J."/>
            <person name="Stage D.E."/>
            <person name="Stark A."/>
            <person name="Stephan W."/>
            <person name="Strausberg R.L."/>
            <person name="Strempel S."/>
            <person name="Sturgill D."/>
            <person name="Sutton G."/>
            <person name="Sutton G.G."/>
            <person name="Tao W."/>
            <person name="Teichmann S."/>
            <person name="Tobari Y.N."/>
            <person name="Tomimura Y."/>
            <person name="Tsolas J.M."/>
            <person name="Valente V.L."/>
            <person name="Venter E."/>
            <person name="Venter J.C."/>
            <person name="Vicario S."/>
            <person name="Vieira F.G."/>
            <person name="Vilella A.J."/>
            <person name="Villasante A."/>
            <person name="Walenz B."/>
            <person name="Wang J."/>
            <person name="Wasserman M."/>
            <person name="Watts T."/>
            <person name="Wilson D."/>
            <person name="Wilson R.K."/>
            <person name="Wing R.A."/>
            <person name="Wolfner M.F."/>
            <person name="Wong A."/>
            <person name="Wong G.K."/>
            <person name="Wu C.I."/>
            <person name="Wu G."/>
            <person name="Yamamoto D."/>
            <person name="Yang H.P."/>
            <person name="Yang S.P."/>
            <person name="Yorke J.A."/>
            <person name="Yoshida K."/>
            <person name="Zdobnov E."/>
            <person name="Zhang P."/>
            <person name="Zhang Y."/>
            <person name="Zimin A.V."/>
            <person name="Baldwin J."/>
            <person name="Abdouelleil A."/>
            <person name="Abdulkadir J."/>
            <person name="Abebe A."/>
            <person name="Abera B."/>
            <person name="Abreu J."/>
            <person name="Acer S.C."/>
            <person name="Aftuck L."/>
            <person name="Alexander A."/>
            <person name="An P."/>
            <person name="Anderson E."/>
            <person name="Anderson S."/>
            <person name="Arachi H."/>
            <person name="Azer M."/>
            <person name="Bachantsang P."/>
            <person name="Barry A."/>
            <person name="Bayul T."/>
            <person name="Berlin A."/>
            <person name="Bessette D."/>
            <person name="Bloom T."/>
            <person name="Blye J."/>
            <person name="Boguslavskiy L."/>
            <person name="Bonnet C."/>
            <person name="Boukhgalter B."/>
            <person name="Bourzgui I."/>
            <person name="Brown A."/>
            <person name="Cahill P."/>
            <person name="Channer S."/>
            <person name="Cheshatsang Y."/>
            <person name="Chuda L."/>
            <person name="Citroen M."/>
            <person name="Collymore A."/>
            <person name="Cooke P."/>
            <person name="Costello M."/>
            <person name="D'Aco K."/>
            <person name="Daza R."/>
            <person name="De Haan G."/>
            <person name="DeGray S."/>
            <person name="DeMaso C."/>
            <person name="Dhargay N."/>
            <person name="Dooley K."/>
            <person name="Dooley E."/>
            <person name="Doricent M."/>
            <person name="Dorje P."/>
            <person name="Dorjee K."/>
            <person name="Dupes A."/>
            <person name="Elong R."/>
            <person name="Falk J."/>
            <person name="Farina A."/>
            <person name="Faro S."/>
            <person name="Ferguson D."/>
            <person name="Fisher S."/>
            <person name="Foley C.D."/>
            <person name="Franke A."/>
            <person name="Friedrich D."/>
            <person name="Gadbois L."/>
            <person name="Gearin G."/>
            <person name="Gearin C.R."/>
            <person name="Giannoukos G."/>
            <person name="Goode T."/>
            <person name="Graham J."/>
            <person name="Grandbois E."/>
            <person name="Grewal S."/>
            <person name="Gyaltsen K."/>
            <person name="Hafez N."/>
            <person name="Hagos B."/>
            <person name="Hall J."/>
            <person name="Henson C."/>
            <person name="Hollinger A."/>
            <person name="Honan T."/>
            <person name="Huard M.D."/>
            <person name="Hughes L."/>
            <person name="Hurhula B."/>
            <person name="Husby M.E."/>
            <person name="Kamat A."/>
            <person name="Kanga B."/>
            <person name="Kashin S."/>
            <person name="Khazanovich D."/>
            <person name="Kisner P."/>
            <person name="Lance K."/>
            <person name="Lara M."/>
            <person name="Lee W."/>
            <person name="Lennon N."/>
            <person name="Letendre F."/>
            <person name="LeVine R."/>
            <person name="Lipovsky A."/>
            <person name="Liu X."/>
            <person name="Liu J."/>
            <person name="Liu S."/>
            <person name="Lokyitsang T."/>
            <person name="Lokyitsang Y."/>
            <person name="Lubonja R."/>
            <person name="Lui A."/>
            <person name="MacDonald P."/>
            <person name="Magnisalis V."/>
            <person name="Maru K."/>
            <person name="Matthews C."/>
            <person name="McCusker W."/>
            <person name="McDonough S."/>
            <person name="Mehta T."/>
            <person name="Meldrim J."/>
            <person name="Meneus L."/>
            <person name="Mihai O."/>
            <person name="Mihalev A."/>
            <person name="Mihova T."/>
            <person name="Mittelman R."/>
            <person name="Mlenga V."/>
            <person name="Montmayeur A."/>
            <person name="Mulrain L."/>
            <person name="Navidi A."/>
            <person name="Naylor J."/>
            <person name="Negash T."/>
            <person name="Nguyen T."/>
            <person name="Nguyen N."/>
            <person name="Nicol R."/>
            <person name="Norbu C."/>
            <person name="Norbu N."/>
            <person name="Novod N."/>
            <person name="O'Neill B."/>
            <person name="Osman S."/>
            <person name="Markiewicz E."/>
            <person name="Oyono O.L."/>
            <person name="Patti C."/>
            <person name="Phunkhang P."/>
            <person name="Pierre F."/>
            <person name="Priest M."/>
            <person name="Raghuraman S."/>
            <person name="Rege F."/>
            <person name="Reyes R."/>
            <person name="Rise C."/>
            <person name="Rogov P."/>
            <person name="Ross K."/>
            <person name="Ryan E."/>
            <person name="Settipalli S."/>
            <person name="Shea T."/>
            <person name="Sherpa N."/>
            <person name="Shi L."/>
            <person name="Shih D."/>
            <person name="Sparrow T."/>
            <person name="Spaulding J."/>
            <person name="Stalker J."/>
            <person name="Stange-Thomann N."/>
            <person name="Stavropoulos S."/>
            <person name="Stone C."/>
            <person name="Strader C."/>
            <person name="Tesfaye S."/>
            <person name="Thomson T."/>
            <person name="Thoulutsang Y."/>
            <person name="Thoulutsang D."/>
            <person name="Topham K."/>
            <person name="Topping I."/>
            <person name="Tsamla T."/>
            <person name="Vassiliev H."/>
            <person name="Vo A."/>
            <person name="Wangchuk T."/>
            <person name="Wangdi T."/>
            <person name="Weiand M."/>
            <person name="Wilkinson J."/>
            <person name="Wilson A."/>
            <person name="Yadav S."/>
            <person name="Young G."/>
            <person name="Yu Q."/>
            <person name="Zembek L."/>
            <person name="Zhong D."/>
            <person name="Zimmer A."/>
            <person name="Zwirko Z."/>
            <person name="Jaffe D.B."/>
            <person name="Alvarez P."/>
            <person name="Brockman W."/>
            <person name="Butler J."/>
            <person name="Chin C."/>
            <person name="Gnerre S."/>
            <person name="Grabherr M."/>
            <person name="Kleber M."/>
            <person name="Mauceli E."/>
            <person name="MacCallum I."/>
        </authorList>
    </citation>
    <scope>NUCLEOTIDE SEQUENCE [LARGE SCALE GENOMIC DNA]</scope>
    <source>
        <strain evidence="3">MSH-3 / Tucson 14011-0111.49</strain>
    </source>
</reference>
<dbReference type="InterPro" id="IPR004148">
    <property type="entry name" value="BAR_dom"/>
</dbReference>
<protein>
    <submittedName>
        <fullName evidence="2">GL25486</fullName>
    </submittedName>
</protein>
<dbReference type="STRING" id="7234.B4HBG4"/>
<name>B4HBG4_DROPE</name>
<evidence type="ECO:0000313" key="3">
    <source>
        <dbReference type="Proteomes" id="UP000008744"/>
    </source>
</evidence>
<feature type="domain" description="BAR" evidence="1">
    <location>
        <begin position="1"/>
        <end position="77"/>
    </location>
</feature>
<evidence type="ECO:0000313" key="2">
    <source>
        <dbReference type="EMBL" id="EDW38730.1"/>
    </source>
</evidence>
<gene>
    <name evidence="2" type="primary">Dper\GL25486</name>
    <name evidence="2" type="ORF">Dper_GL25486</name>
</gene>
<dbReference type="InterPro" id="IPR027267">
    <property type="entry name" value="AH/BAR_dom_sf"/>
</dbReference>
<sequence length="79" mass="9608">ADASLGMHEREYIQESLSYVLRIQEVQERIKFEFVEILLAFISGWLVFYHTAHEQAEDHRDYLQDLRHKVQKVRDHTYM</sequence>
<dbReference type="Proteomes" id="UP000008744">
    <property type="component" value="Unassembled WGS sequence"/>
</dbReference>
<dbReference type="GO" id="GO:0005096">
    <property type="term" value="F:GTPase activator activity"/>
    <property type="evidence" value="ECO:0007669"/>
    <property type="project" value="InterPro"/>
</dbReference>
<dbReference type="Pfam" id="PF16746">
    <property type="entry name" value="BAR_3"/>
    <property type="match status" value="1"/>
</dbReference>
<dbReference type="eggNOG" id="KOG1451">
    <property type="taxonomic scope" value="Eukaryota"/>
</dbReference>
<dbReference type="EMBL" id="CH479255">
    <property type="protein sequence ID" value="EDW38730.1"/>
    <property type="molecule type" value="Genomic_DNA"/>
</dbReference>
<dbReference type="PANTHER" id="PTHR12552:SF1">
    <property type="entry name" value="RHO GTPASE-ACTIVATING PROTEIN GRAF"/>
    <property type="match status" value="1"/>
</dbReference>
<evidence type="ECO:0000259" key="1">
    <source>
        <dbReference type="Pfam" id="PF16746"/>
    </source>
</evidence>
<dbReference type="PANTHER" id="PTHR12552">
    <property type="entry name" value="OLIGOPHRENIN 1"/>
    <property type="match status" value="1"/>
</dbReference>
<dbReference type="GO" id="GO:0005737">
    <property type="term" value="C:cytoplasm"/>
    <property type="evidence" value="ECO:0007669"/>
    <property type="project" value="InterPro"/>
</dbReference>
<dbReference type="OrthoDB" id="3183924at2759"/>
<dbReference type="Gene3D" id="1.20.1270.60">
    <property type="entry name" value="Arfaptin homology (AH) domain/BAR domain"/>
    <property type="match status" value="1"/>
</dbReference>
<accession>B4HBG4</accession>
<keyword evidence="3" id="KW-1185">Reference proteome</keyword>
<dbReference type="HOGENOM" id="CLU_2612828_0_0_1"/>
<organism evidence="3">
    <name type="scientific">Drosophila persimilis</name>
    <name type="common">Fruit fly</name>
    <dbReference type="NCBI Taxonomy" id="7234"/>
    <lineage>
        <taxon>Eukaryota</taxon>
        <taxon>Metazoa</taxon>
        <taxon>Ecdysozoa</taxon>
        <taxon>Arthropoda</taxon>
        <taxon>Hexapoda</taxon>
        <taxon>Insecta</taxon>
        <taxon>Pterygota</taxon>
        <taxon>Neoptera</taxon>
        <taxon>Endopterygota</taxon>
        <taxon>Diptera</taxon>
        <taxon>Brachycera</taxon>
        <taxon>Muscomorpha</taxon>
        <taxon>Ephydroidea</taxon>
        <taxon>Drosophilidae</taxon>
        <taxon>Drosophila</taxon>
        <taxon>Sophophora</taxon>
    </lineage>
</organism>
<dbReference type="AlphaFoldDB" id="B4HBG4"/>